<feature type="region of interest" description="Disordered" evidence="1">
    <location>
        <begin position="1"/>
        <end position="72"/>
    </location>
</feature>
<dbReference type="OrthoDB" id="7867182at2759"/>
<dbReference type="Proteomes" id="UP000504634">
    <property type="component" value="Unplaced"/>
</dbReference>
<accession>A0A6J2TFG9</accession>
<name>A0A6J2TFG9_DROLE</name>
<sequence length="174" mass="19831">MPKKNKYKTGKLNVKVESQTNDETQDPKVILAGDIANSPKVPDNESTTHDDTGIDVKDLSDHEPINEESRHKEKMASIATMTKRVDDHITAIVDLRMKLSKLQLEEMHLLDGCVDFLQELYLVKPENCDESTLVLETFKEVKEKIQAVFKHFLPSQIEELEKNIKSLSLKNNSN</sequence>
<protein>
    <submittedName>
        <fullName evidence="3">Uncharacterized protein LOC115624260</fullName>
    </submittedName>
</protein>
<dbReference type="AlphaFoldDB" id="A0A6J2TFG9"/>
<evidence type="ECO:0000313" key="3">
    <source>
        <dbReference type="RefSeq" id="XP_030374744.1"/>
    </source>
</evidence>
<feature type="compositionally biased region" description="Basic and acidic residues" evidence="1">
    <location>
        <begin position="42"/>
        <end position="72"/>
    </location>
</feature>
<proteinExistence type="predicted"/>
<organism evidence="2 3">
    <name type="scientific">Drosophila lebanonensis</name>
    <name type="common">Fruit fly</name>
    <name type="synonym">Scaptodrosophila lebanonensis</name>
    <dbReference type="NCBI Taxonomy" id="7225"/>
    <lineage>
        <taxon>Eukaryota</taxon>
        <taxon>Metazoa</taxon>
        <taxon>Ecdysozoa</taxon>
        <taxon>Arthropoda</taxon>
        <taxon>Hexapoda</taxon>
        <taxon>Insecta</taxon>
        <taxon>Pterygota</taxon>
        <taxon>Neoptera</taxon>
        <taxon>Endopterygota</taxon>
        <taxon>Diptera</taxon>
        <taxon>Brachycera</taxon>
        <taxon>Muscomorpha</taxon>
        <taxon>Ephydroidea</taxon>
        <taxon>Drosophilidae</taxon>
        <taxon>Scaptodrosophila</taxon>
    </lineage>
</organism>
<reference evidence="3" key="1">
    <citation type="submission" date="2025-08" db="UniProtKB">
        <authorList>
            <consortium name="RefSeq"/>
        </authorList>
    </citation>
    <scope>IDENTIFICATION</scope>
    <source>
        <strain evidence="3">11010-0011.00</strain>
        <tissue evidence="3">Whole body</tissue>
    </source>
</reference>
<keyword evidence="2" id="KW-1185">Reference proteome</keyword>
<gene>
    <name evidence="3" type="primary">LOC115624260</name>
</gene>
<evidence type="ECO:0000256" key="1">
    <source>
        <dbReference type="SAM" id="MobiDB-lite"/>
    </source>
</evidence>
<dbReference type="GeneID" id="115624260"/>
<evidence type="ECO:0000313" key="2">
    <source>
        <dbReference type="Proteomes" id="UP000504634"/>
    </source>
</evidence>
<dbReference type="RefSeq" id="XP_030374744.1">
    <property type="nucleotide sequence ID" value="XM_030518884.1"/>
</dbReference>